<dbReference type="InterPro" id="IPR000515">
    <property type="entry name" value="MetI-like"/>
</dbReference>
<dbReference type="OrthoDB" id="9805999at2"/>
<keyword evidence="4" id="KW-1003">Cell membrane</keyword>
<keyword evidence="5 10" id="KW-0812">Transmembrane</keyword>
<dbReference type="GO" id="GO:0043190">
    <property type="term" value="C:ATP-binding cassette (ABC) transporter complex"/>
    <property type="evidence" value="ECO:0007669"/>
    <property type="project" value="InterPro"/>
</dbReference>
<evidence type="ECO:0000256" key="1">
    <source>
        <dbReference type="ARBA" id="ARBA00004651"/>
    </source>
</evidence>
<keyword evidence="8 10" id="KW-1133">Transmembrane helix</keyword>
<evidence type="ECO:0000256" key="6">
    <source>
        <dbReference type="ARBA" id="ARBA00022729"/>
    </source>
</evidence>
<dbReference type="CDD" id="cd06261">
    <property type="entry name" value="TM_PBP2"/>
    <property type="match status" value="1"/>
</dbReference>
<dbReference type="EMBL" id="CP001997">
    <property type="protein sequence ID" value="ADE56217.1"/>
    <property type="molecule type" value="Genomic_DNA"/>
</dbReference>
<evidence type="ECO:0000256" key="8">
    <source>
        <dbReference type="ARBA" id="ARBA00022989"/>
    </source>
</evidence>
<feature type="chain" id="PRO_5003071437" evidence="11">
    <location>
        <begin position="25"/>
        <end position="520"/>
    </location>
</feature>
<dbReference type="NCBIfam" id="TIGR01726">
    <property type="entry name" value="HEQRo_perm_3TM"/>
    <property type="match status" value="1"/>
</dbReference>
<feature type="transmembrane region" description="Helical" evidence="10">
    <location>
        <begin position="336"/>
        <end position="360"/>
    </location>
</feature>
<dbReference type="PROSITE" id="PS50928">
    <property type="entry name" value="ABC_TM1"/>
    <property type="match status" value="1"/>
</dbReference>
<dbReference type="InterPro" id="IPR043429">
    <property type="entry name" value="ArtM/GltK/GlnP/TcyL/YhdX-like"/>
</dbReference>
<evidence type="ECO:0000256" key="11">
    <source>
        <dbReference type="SAM" id="SignalP"/>
    </source>
</evidence>
<accession>D5ECD5</accession>
<proteinExistence type="inferred from homology"/>
<feature type="transmembrane region" description="Helical" evidence="10">
    <location>
        <begin position="300"/>
        <end position="324"/>
    </location>
</feature>
<keyword evidence="6 11" id="KW-0732">Signal</keyword>
<keyword evidence="14" id="KW-1185">Reference proteome</keyword>
<feature type="signal peptide" evidence="11">
    <location>
        <begin position="1"/>
        <end position="24"/>
    </location>
</feature>
<evidence type="ECO:0000313" key="13">
    <source>
        <dbReference type="EMBL" id="ADE56217.1"/>
    </source>
</evidence>
<feature type="domain" description="ABC transmembrane type-1" evidence="12">
    <location>
        <begin position="301"/>
        <end position="489"/>
    </location>
</feature>
<dbReference type="InterPro" id="IPR035906">
    <property type="entry name" value="MetI-like_sf"/>
</dbReference>
<name>D5ECD5_AMICL</name>
<comment type="similarity">
    <text evidence="10">Belongs to the binding-protein-dependent transport system permease family.</text>
</comment>
<feature type="transmembrane region" description="Helical" evidence="10">
    <location>
        <begin position="467"/>
        <end position="486"/>
    </location>
</feature>
<dbReference type="PROSITE" id="PS01039">
    <property type="entry name" value="SBP_BACTERIAL_3"/>
    <property type="match status" value="1"/>
</dbReference>
<dbReference type="InterPro" id="IPR001638">
    <property type="entry name" value="Solute-binding_3/MltF_N"/>
</dbReference>
<evidence type="ECO:0000256" key="9">
    <source>
        <dbReference type="ARBA" id="ARBA00023136"/>
    </source>
</evidence>
<dbReference type="PROSITE" id="PS51257">
    <property type="entry name" value="PROKAR_LIPOPROTEIN"/>
    <property type="match status" value="1"/>
</dbReference>
<dbReference type="InterPro" id="IPR018313">
    <property type="entry name" value="SBP_3_CS"/>
</dbReference>
<evidence type="ECO:0000256" key="3">
    <source>
        <dbReference type="ARBA" id="ARBA00022448"/>
    </source>
</evidence>
<dbReference type="CDD" id="cd13530">
    <property type="entry name" value="PBP2_peptides_like"/>
    <property type="match status" value="1"/>
</dbReference>
<dbReference type="RefSeq" id="WP_013047483.1">
    <property type="nucleotide sequence ID" value="NC_014011.1"/>
</dbReference>
<dbReference type="KEGG" id="aco:Amico_0069"/>
<evidence type="ECO:0000256" key="5">
    <source>
        <dbReference type="ARBA" id="ARBA00022692"/>
    </source>
</evidence>
<reference evidence="13 14" key="1">
    <citation type="journal article" date="2010" name="Stand. Genomic Sci.">
        <title>Complete genome sequence of Aminobacterium colombiense type strain (ALA-1).</title>
        <authorList>
            <person name="Chertkov O."/>
            <person name="Sikorski J."/>
            <person name="Brambilla E."/>
            <person name="Lapidus A."/>
            <person name="Copeland A."/>
            <person name="Glavina Del Rio T."/>
            <person name="Nolan M."/>
            <person name="Lucas S."/>
            <person name="Tice H."/>
            <person name="Cheng J.F."/>
            <person name="Han C."/>
            <person name="Detter J.C."/>
            <person name="Bruce D."/>
            <person name="Tapia R."/>
            <person name="Goodwin L."/>
            <person name="Pitluck S."/>
            <person name="Liolios K."/>
            <person name="Ivanova N."/>
            <person name="Mavromatis K."/>
            <person name="Ovchinnikova G."/>
            <person name="Pati A."/>
            <person name="Chen A."/>
            <person name="Palaniappan K."/>
            <person name="Land M."/>
            <person name="Hauser L."/>
            <person name="Chang Y.J."/>
            <person name="Jeffries C.D."/>
            <person name="Spring S."/>
            <person name="Rohde M."/>
            <person name="Goker M."/>
            <person name="Bristow J."/>
            <person name="Eisen J.A."/>
            <person name="Markowitz V."/>
            <person name="Hugenholtz P."/>
            <person name="Kyrpides N.C."/>
            <person name="Klenk H.P."/>
        </authorList>
    </citation>
    <scope>NUCLEOTIDE SEQUENCE [LARGE SCALE GENOMIC DNA]</scope>
    <source>
        <strain evidence="14">DSM 12261 / ALA-1</strain>
    </source>
</reference>
<comment type="subcellular location">
    <subcellularLocation>
        <location evidence="1 10">Cell membrane</location>
        <topology evidence="1 10">Multi-pass membrane protein</topology>
    </subcellularLocation>
</comment>
<keyword evidence="9 10" id="KW-0472">Membrane</keyword>
<evidence type="ECO:0000313" key="14">
    <source>
        <dbReference type="Proteomes" id="UP000002366"/>
    </source>
</evidence>
<dbReference type="Proteomes" id="UP000002366">
    <property type="component" value="Chromosome"/>
</dbReference>
<dbReference type="PANTHER" id="PTHR30614">
    <property type="entry name" value="MEMBRANE COMPONENT OF AMINO ACID ABC TRANSPORTER"/>
    <property type="match status" value="1"/>
</dbReference>
<dbReference type="GO" id="GO:0006865">
    <property type="term" value="P:amino acid transport"/>
    <property type="evidence" value="ECO:0007669"/>
    <property type="project" value="UniProtKB-KW"/>
</dbReference>
<dbReference type="STRING" id="572547.Amico_0069"/>
<dbReference type="AlphaFoldDB" id="D5ECD5"/>
<comment type="similarity">
    <text evidence="2">Belongs to the bacterial solute-binding protein 3 family.</text>
</comment>
<dbReference type="PANTHER" id="PTHR30614:SF0">
    <property type="entry name" value="L-CYSTINE TRANSPORT SYSTEM PERMEASE PROTEIN TCYL"/>
    <property type="match status" value="1"/>
</dbReference>
<dbReference type="SUPFAM" id="SSF53850">
    <property type="entry name" value="Periplasmic binding protein-like II"/>
    <property type="match status" value="1"/>
</dbReference>
<dbReference type="SUPFAM" id="SSF161098">
    <property type="entry name" value="MetI-like"/>
    <property type="match status" value="1"/>
</dbReference>
<dbReference type="Pfam" id="PF00497">
    <property type="entry name" value="SBP_bac_3"/>
    <property type="match status" value="1"/>
</dbReference>
<sequence length="520" mass="58311">MKRLIRFLCALFIVFAACGSPLYATDKPVLKWGGDTEGGVPYMFYDPFDMDRLIGYEVEIIDAIADYLGMETEFVQNGWDNLIPGLERHLYDVTLDGLEITPEHKEVVNFSIPYYATFLQIAVRKGTKDIETLEDCKGKVVGTLKQSYAYFTLVEAGIKDIRTYEDEINAFNDLENGRLDATLFDDPIGVYYAGFNPEIVFVGPPVGRMEYGIAVRKEDKQLLSDINEAIVYLRDSGKLREIYDRWNMWSPMMAEMFQDFSPSKIEASMFNHWAEHQKPDITLAKRLNRYASFLPILGKAAIVTMKVSIASMVLAIFLGLLLAMTKIFGPTLLSRLAIGYIEAIRGTPVLIQLFFIFYGLPNIGIKLSPFFAGILGLGLNYAAYEAENYRAGLLSVPRQQMEGALALGMTRWQALRHVVLPQALRVALPPVTNDFISLLKDSSLVSVITMVDLTKAYGQLATTYYDYFGTGIIVAIIYFLLGLPFVRLARWTEKKMAVAVKGGKRQKNSGSLVGKKPGSY</sequence>
<dbReference type="Gene3D" id="1.10.3720.10">
    <property type="entry name" value="MetI-like"/>
    <property type="match status" value="1"/>
</dbReference>
<dbReference type="GO" id="GO:0022857">
    <property type="term" value="F:transmembrane transporter activity"/>
    <property type="evidence" value="ECO:0007669"/>
    <property type="project" value="InterPro"/>
</dbReference>
<dbReference type="HOGENOM" id="CLU_019602_20_3_0"/>
<protein>
    <submittedName>
        <fullName evidence="13">Polar amino acid ABC transporter, inner membrane subunit</fullName>
    </submittedName>
</protein>
<keyword evidence="3 10" id="KW-0813">Transport</keyword>
<dbReference type="Gene3D" id="3.40.190.10">
    <property type="entry name" value="Periplasmic binding protein-like II"/>
    <property type="match status" value="2"/>
</dbReference>
<dbReference type="SMART" id="SM00062">
    <property type="entry name" value="PBPb"/>
    <property type="match status" value="1"/>
</dbReference>
<organism evidence="13 14">
    <name type="scientific">Aminobacterium colombiense (strain DSM 12261 / ALA-1)</name>
    <dbReference type="NCBI Taxonomy" id="572547"/>
    <lineage>
        <taxon>Bacteria</taxon>
        <taxon>Thermotogati</taxon>
        <taxon>Synergistota</taxon>
        <taxon>Synergistia</taxon>
        <taxon>Synergistales</taxon>
        <taxon>Aminobacteriaceae</taxon>
        <taxon>Aminobacterium</taxon>
    </lineage>
</organism>
<evidence type="ECO:0000256" key="7">
    <source>
        <dbReference type="ARBA" id="ARBA00022970"/>
    </source>
</evidence>
<evidence type="ECO:0000259" key="12">
    <source>
        <dbReference type="PROSITE" id="PS50928"/>
    </source>
</evidence>
<dbReference type="InterPro" id="IPR010065">
    <property type="entry name" value="AA_ABC_transptr_permease_3TM"/>
</dbReference>
<gene>
    <name evidence="13" type="ordered locus">Amico_0069</name>
</gene>
<evidence type="ECO:0000256" key="10">
    <source>
        <dbReference type="RuleBase" id="RU363032"/>
    </source>
</evidence>
<dbReference type="Pfam" id="PF00528">
    <property type="entry name" value="BPD_transp_1"/>
    <property type="match status" value="1"/>
</dbReference>
<evidence type="ECO:0000256" key="2">
    <source>
        <dbReference type="ARBA" id="ARBA00010333"/>
    </source>
</evidence>
<dbReference type="eggNOG" id="COG0765">
    <property type="taxonomic scope" value="Bacteria"/>
</dbReference>
<evidence type="ECO:0000256" key="4">
    <source>
        <dbReference type="ARBA" id="ARBA00022475"/>
    </source>
</evidence>
<dbReference type="eggNOG" id="COG0834">
    <property type="taxonomic scope" value="Bacteria"/>
</dbReference>
<keyword evidence="7" id="KW-0029">Amino-acid transport</keyword>